<name>A0A452QBM8_URSAM</name>
<reference evidence="3" key="1">
    <citation type="submission" date="2016-06" db="EMBL/GenBank/DDBJ databases">
        <title>De novo assembly and RNA-Seq shows season-dependent expression and editing in black bear kidneys.</title>
        <authorList>
            <person name="Korstanje R."/>
            <person name="Srivastava A."/>
            <person name="Sarsani V.K."/>
            <person name="Sheehan S.M."/>
            <person name="Seger R.L."/>
            <person name="Barter M.E."/>
            <person name="Lindqvist C."/>
            <person name="Brody L.C."/>
            <person name="Mullikin J.C."/>
        </authorList>
    </citation>
    <scope>NUCLEOTIDE SEQUENCE [LARGE SCALE GENOMIC DNA]</scope>
</reference>
<keyword evidence="3" id="KW-1185">Reference proteome</keyword>
<keyword evidence="1" id="KW-0963">Cytoplasm</keyword>
<dbReference type="SUPFAM" id="SSF54648">
    <property type="entry name" value="DLC"/>
    <property type="match status" value="1"/>
</dbReference>
<keyword evidence="1" id="KW-0505">Motor protein</keyword>
<dbReference type="GeneTree" id="ENSGT00390000000378"/>
<evidence type="ECO:0000256" key="1">
    <source>
        <dbReference type="RuleBase" id="RU365010"/>
    </source>
</evidence>
<dbReference type="GO" id="GO:0035721">
    <property type="term" value="P:intraciliary retrograde transport"/>
    <property type="evidence" value="ECO:0007669"/>
    <property type="project" value="TreeGrafter"/>
</dbReference>
<dbReference type="GO" id="GO:0005868">
    <property type="term" value="C:cytoplasmic dynein complex"/>
    <property type="evidence" value="ECO:0007669"/>
    <property type="project" value="TreeGrafter"/>
</dbReference>
<comment type="subcellular location">
    <subcellularLocation>
        <location evidence="1">Cytoplasm</location>
        <location evidence="1">Cytoskeleton</location>
    </subcellularLocation>
</comment>
<dbReference type="Gene3D" id="3.30.740.10">
    <property type="entry name" value="Protein Inhibitor Of Neuronal Nitric Oxide Synthase"/>
    <property type="match status" value="1"/>
</dbReference>
<dbReference type="GO" id="GO:0005929">
    <property type="term" value="C:cilium"/>
    <property type="evidence" value="ECO:0007669"/>
    <property type="project" value="GOC"/>
</dbReference>
<organism evidence="2 3">
    <name type="scientific">Ursus americanus</name>
    <name type="common">American black bear</name>
    <name type="synonym">Euarctos americanus</name>
    <dbReference type="NCBI Taxonomy" id="9643"/>
    <lineage>
        <taxon>Eukaryota</taxon>
        <taxon>Metazoa</taxon>
        <taxon>Chordata</taxon>
        <taxon>Craniata</taxon>
        <taxon>Vertebrata</taxon>
        <taxon>Euteleostomi</taxon>
        <taxon>Mammalia</taxon>
        <taxon>Eutheria</taxon>
        <taxon>Laurasiatheria</taxon>
        <taxon>Carnivora</taxon>
        <taxon>Caniformia</taxon>
        <taxon>Ursidae</taxon>
        <taxon>Ursus</taxon>
    </lineage>
</organism>
<keyword evidence="1" id="KW-0243">Dynein</keyword>
<dbReference type="GO" id="GO:0044458">
    <property type="term" value="P:motile cilium assembly"/>
    <property type="evidence" value="ECO:0007669"/>
    <property type="project" value="TreeGrafter"/>
</dbReference>
<dbReference type="Proteomes" id="UP000291022">
    <property type="component" value="Unassembled WGS sequence"/>
</dbReference>
<keyword evidence="1" id="KW-0493">Microtubule</keyword>
<sequence>VCDTAHFVTMQQDSVETVTQALEKFNIEKAAAAHVKKECDLKKPQQYYPTWHCRVGRNLGRSVTQETKPFSCFCLGQVATSLFKSGGLCHTPSDPPRNKECSLNSKHRRLKSSAMSQGTPQSLNLYCVVCTGHSPYEFVIVVKQLVKWLTVLFIFSSIPLPHVFSPQNPFLSKK</sequence>
<dbReference type="InterPro" id="IPR001372">
    <property type="entry name" value="Dynein_light_chain_typ-1/2"/>
</dbReference>
<protein>
    <recommendedName>
        <fullName evidence="1">Dynein light chain</fullName>
    </recommendedName>
</protein>
<comment type="similarity">
    <text evidence="1">Belongs to the dynein light chain family.</text>
</comment>
<dbReference type="AlphaFoldDB" id="A0A452QBM8"/>
<dbReference type="Pfam" id="PF01221">
    <property type="entry name" value="Dynein_light"/>
    <property type="match status" value="1"/>
</dbReference>
<reference evidence="2" key="3">
    <citation type="submission" date="2025-09" db="UniProtKB">
        <authorList>
            <consortium name="Ensembl"/>
        </authorList>
    </citation>
    <scope>IDENTIFICATION</scope>
</reference>
<dbReference type="PANTHER" id="PTHR11886:SF91">
    <property type="entry name" value="DYNEIN LIGHT CHAIN 1, CYTOPLASMIC"/>
    <property type="match status" value="1"/>
</dbReference>
<dbReference type="GO" id="GO:0005874">
    <property type="term" value="C:microtubule"/>
    <property type="evidence" value="ECO:0007669"/>
    <property type="project" value="UniProtKB-KW"/>
</dbReference>
<keyword evidence="1" id="KW-0206">Cytoskeleton</keyword>
<dbReference type="SMART" id="SM01375">
    <property type="entry name" value="Dynein_light"/>
    <property type="match status" value="1"/>
</dbReference>
<dbReference type="STRING" id="9643.ENSUAMP00000001878"/>
<reference evidence="2" key="2">
    <citation type="submission" date="2025-08" db="UniProtKB">
        <authorList>
            <consortium name="Ensembl"/>
        </authorList>
    </citation>
    <scope>IDENTIFICATION</scope>
</reference>
<dbReference type="PANTHER" id="PTHR11886">
    <property type="entry name" value="DYNEIN LIGHT CHAIN"/>
    <property type="match status" value="1"/>
</dbReference>
<proteinExistence type="inferred from homology"/>
<accession>A0A452QBM8</accession>
<dbReference type="InterPro" id="IPR037177">
    <property type="entry name" value="DLC_sf"/>
</dbReference>
<evidence type="ECO:0000313" key="2">
    <source>
        <dbReference type="Ensembl" id="ENSUAMP00000001878.1"/>
    </source>
</evidence>
<dbReference type="Ensembl" id="ENSUAMT00000002151.1">
    <property type="protein sequence ID" value="ENSUAMP00000001878.1"/>
    <property type="gene ID" value="ENSUAMG00000001755.1"/>
</dbReference>
<evidence type="ECO:0000313" key="3">
    <source>
        <dbReference type="Proteomes" id="UP000291022"/>
    </source>
</evidence>
<dbReference type="GO" id="GO:0045505">
    <property type="term" value="F:dynein intermediate chain binding"/>
    <property type="evidence" value="ECO:0007669"/>
    <property type="project" value="TreeGrafter"/>
</dbReference>